<keyword evidence="6" id="KW-0411">Iron-sulfur</keyword>
<evidence type="ECO:0000256" key="5">
    <source>
        <dbReference type="ARBA" id="ARBA00023004"/>
    </source>
</evidence>
<sequence length="429" mass="47068">MSELSLERGINALKAQIDAPIASFFSSCVSCGMCASACSFYTENPEPRYTPIYKLEPMRRVWEQNFTLLGKLKVKLGIAKPVTDEMLSQWQELVYNTCSLCGRCSLICPVGNDITYMIRKLREGMVASGHVPEGLVGASTRAVQIGSPMGVKLPALQAQVKHIEKATGMQVPFDLEGAEYLLMLSSMEIMNYPEYLEAVGKILTNAGKTWTLSSDCFEATNSGIQIGSSDIAKELVNRVVNAAEKLKVKTVISPECGHAYTALRWEGPNLIGRPYSFAAKHIVEVLDELREQGLLPTEGMEDAKLTFHDPCQLVRRGGVVQQPRNLLKLVASNFVEMRDAGTLNWCCGAGGGVSANEDANEVKMKAFQRKKKQLDELKVDTLVTACANCRIQLEEGLEENQMDLPVVGLTELIAEHLVERDASSEGKLA</sequence>
<dbReference type="Proteomes" id="UP001300672">
    <property type="component" value="Chromosome"/>
</dbReference>
<keyword evidence="5" id="KW-0408">Iron</keyword>
<dbReference type="PROSITE" id="PS51379">
    <property type="entry name" value="4FE4S_FER_2"/>
    <property type="match status" value="2"/>
</dbReference>
<evidence type="ECO:0000256" key="2">
    <source>
        <dbReference type="ARBA" id="ARBA00022485"/>
    </source>
</evidence>
<keyword evidence="2" id="KW-0004">4Fe-4S</keyword>
<evidence type="ECO:0000256" key="6">
    <source>
        <dbReference type="ARBA" id="ARBA00023014"/>
    </source>
</evidence>
<dbReference type="GO" id="GO:0051539">
    <property type="term" value="F:4 iron, 4 sulfur cluster binding"/>
    <property type="evidence" value="ECO:0007669"/>
    <property type="project" value="UniProtKB-KW"/>
</dbReference>
<dbReference type="PANTHER" id="PTHR43551">
    <property type="entry name" value="FUMARATE REDUCTASE IRON-SULFUR SUBUNIT"/>
    <property type="match status" value="1"/>
</dbReference>
<dbReference type="Pfam" id="PF02754">
    <property type="entry name" value="CCG"/>
    <property type="match status" value="1"/>
</dbReference>
<dbReference type="KEGG" id="tdu:QJT80_02030"/>
<dbReference type="InterPro" id="IPR009051">
    <property type="entry name" value="Helical_ferredxn"/>
</dbReference>
<protein>
    <submittedName>
        <fullName evidence="8">(Fe-S)-binding protein</fullName>
    </submittedName>
</protein>
<accession>A0AA95KFV1</accession>
<dbReference type="GO" id="GO:0046872">
    <property type="term" value="F:metal ion binding"/>
    <property type="evidence" value="ECO:0007669"/>
    <property type="project" value="UniProtKB-KW"/>
</dbReference>
<reference evidence="8" key="1">
    <citation type="journal article" date="2023" name="Int. J. Mol. Sci.">
        <title>Metagenomics Revealed a New Genus 'Candidatus Thiocaldithrix dubininis' gen. nov., sp. nov. and a New Species 'Candidatus Thiothrix putei' sp. nov. in the Family Thiotrichaceae, Some Members of Which Have Traits of Both Na+- and H+-Motive Energetics.</title>
        <authorList>
            <person name="Ravin N.V."/>
            <person name="Muntyan M.S."/>
            <person name="Smolyakov D.D."/>
            <person name="Rudenko T.S."/>
            <person name="Beletsky A.V."/>
            <person name="Mardanov A.V."/>
            <person name="Grabovich M.Y."/>
        </authorList>
    </citation>
    <scope>NUCLEOTIDE SEQUENCE</scope>
    <source>
        <strain evidence="8">GKL-01</strain>
    </source>
</reference>
<dbReference type="Pfam" id="PF13183">
    <property type="entry name" value="Fer4_8"/>
    <property type="match status" value="1"/>
</dbReference>
<keyword evidence="3" id="KW-0479">Metal-binding</keyword>
<dbReference type="PANTHER" id="PTHR43551:SF1">
    <property type="entry name" value="HETERODISULFIDE REDUCTASE"/>
    <property type="match status" value="1"/>
</dbReference>
<evidence type="ECO:0000256" key="3">
    <source>
        <dbReference type="ARBA" id="ARBA00022723"/>
    </source>
</evidence>
<keyword evidence="1" id="KW-0813">Transport</keyword>
<evidence type="ECO:0000256" key="1">
    <source>
        <dbReference type="ARBA" id="ARBA00022448"/>
    </source>
</evidence>
<dbReference type="SUPFAM" id="SSF46548">
    <property type="entry name" value="alpha-helical ferredoxin"/>
    <property type="match status" value="1"/>
</dbReference>
<keyword evidence="4" id="KW-0249">Electron transport</keyword>
<evidence type="ECO:0000313" key="8">
    <source>
        <dbReference type="EMBL" id="WGZ91261.1"/>
    </source>
</evidence>
<feature type="domain" description="4Fe-4S ferredoxin-type" evidence="7">
    <location>
        <begin position="18"/>
        <end position="48"/>
    </location>
</feature>
<reference evidence="8" key="2">
    <citation type="submission" date="2023-04" db="EMBL/GenBank/DDBJ databases">
        <authorList>
            <person name="Beletskiy A.V."/>
            <person name="Mardanov A.V."/>
            <person name="Ravin N.V."/>
        </authorList>
    </citation>
    <scope>NUCLEOTIDE SEQUENCE</scope>
    <source>
        <strain evidence="8">GKL-01</strain>
    </source>
</reference>
<dbReference type="AlphaFoldDB" id="A0AA95KFV1"/>
<dbReference type="GO" id="GO:0016491">
    <property type="term" value="F:oxidoreductase activity"/>
    <property type="evidence" value="ECO:0007669"/>
    <property type="project" value="UniProtKB-ARBA"/>
</dbReference>
<dbReference type="InterPro" id="IPR017900">
    <property type="entry name" value="4Fe4S_Fe_S_CS"/>
</dbReference>
<dbReference type="InterPro" id="IPR004017">
    <property type="entry name" value="Cys_rich_dom"/>
</dbReference>
<dbReference type="Gene3D" id="1.10.1060.10">
    <property type="entry name" value="Alpha-helical ferredoxin"/>
    <property type="match status" value="1"/>
</dbReference>
<dbReference type="PROSITE" id="PS00198">
    <property type="entry name" value="4FE4S_FER_1"/>
    <property type="match status" value="1"/>
</dbReference>
<dbReference type="InterPro" id="IPR017896">
    <property type="entry name" value="4Fe4S_Fe-S-bd"/>
</dbReference>
<evidence type="ECO:0000259" key="7">
    <source>
        <dbReference type="PROSITE" id="PS51379"/>
    </source>
</evidence>
<dbReference type="EMBL" id="CP124755">
    <property type="protein sequence ID" value="WGZ91261.1"/>
    <property type="molecule type" value="Genomic_DNA"/>
</dbReference>
<proteinExistence type="predicted"/>
<evidence type="ECO:0000256" key="4">
    <source>
        <dbReference type="ARBA" id="ARBA00022982"/>
    </source>
</evidence>
<organism evidence="8">
    <name type="scientific">Candidatus Thiocaldithrix dubininis</name>
    <dbReference type="NCBI Taxonomy" id="3080823"/>
    <lineage>
        <taxon>Bacteria</taxon>
        <taxon>Pseudomonadati</taxon>
        <taxon>Pseudomonadota</taxon>
        <taxon>Gammaproteobacteria</taxon>
        <taxon>Thiotrichales</taxon>
        <taxon>Thiotrichaceae</taxon>
        <taxon>Candidatus Thiocaldithrix</taxon>
    </lineage>
</organism>
<name>A0AA95KFV1_9GAMM</name>
<feature type="domain" description="4Fe-4S ferredoxin-type" evidence="7">
    <location>
        <begin position="89"/>
        <end position="119"/>
    </location>
</feature>
<gene>
    <name evidence="8" type="ORF">QJT80_02030</name>
</gene>